<name>A0ABR9CFG8_9HYPH</name>
<keyword evidence="2" id="KW-1185">Reference proteome</keyword>
<comment type="caution">
    <text evidence="1">The sequence shown here is derived from an EMBL/GenBank/DDBJ whole genome shotgun (WGS) entry which is preliminary data.</text>
</comment>
<dbReference type="EMBL" id="JACYXJ010000006">
    <property type="protein sequence ID" value="MBD8877805.1"/>
    <property type="molecule type" value="Genomic_DNA"/>
</dbReference>
<sequence>MNIWIYALIALILAGATAGKYSNPGFAFEGDRSLAGTAVITFHTSAAL</sequence>
<evidence type="ECO:0000313" key="2">
    <source>
        <dbReference type="Proteomes" id="UP000615687"/>
    </source>
</evidence>
<evidence type="ECO:0000313" key="1">
    <source>
        <dbReference type="EMBL" id="MBD8877805.1"/>
    </source>
</evidence>
<reference evidence="1 2" key="1">
    <citation type="submission" date="2020-09" db="EMBL/GenBank/DDBJ databases">
        <title>The genome sequence of type strain Labrenzia polysiphoniae KACC 19711.</title>
        <authorList>
            <person name="Liu Y."/>
        </authorList>
    </citation>
    <scope>NUCLEOTIDE SEQUENCE [LARGE SCALE GENOMIC DNA]</scope>
    <source>
        <strain evidence="1 2">KACC 19711</strain>
    </source>
</reference>
<dbReference type="Proteomes" id="UP000615687">
    <property type="component" value="Unassembled WGS sequence"/>
</dbReference>
<proteinExistence type="predicted"/>
<accession>A0ABR9CFG8</accession>
<dbReference type="RefSeq" id="WP_192110273.1">
    <property type="nucleotide sequence ID" value="NZ_JACYXJ010000006.1"/>
</dbReference>
<protein>
    <submittedName>
        <fullName evidence="1">Uncharacterized protein</fullName>
    </submittedName>
</protein>
<organism evidence="1 2">
    <name type="scientific">Roseibium polysiphoniae</name>
    <dbReference type="NCBI Taxonomy" id="2571221"/>
    <lineage>
        <taxon>Bacteria</taxon>
        <taxon>Pseudomonadati</taxon>
        <taxon>Pseudomonadota</taxon>
        <taxon>Alphaproteobacteria</taxon>
        <taxon>Hyphomicrobiales</taxon>
        <taxon>Stappiaceae</taxon>
        <taxon>Roseibium</taxon>
    </lineage>
</organism>
<gene>
    <name evidence="1" type="ORF">IG617_16045</name>
</gene>